<dbReference type="SUPFAM" id="SSF48576">
    <property type="entry name" value="Terpenoid synthases"/>
    <property type="match status" value="1"/>
</dbReference>
<name>A0A2I0ABI5_9ASPA</name>
<evidence type="ECO:0000259" key="5">
    <source>
        <dbReference type="Pfam" id="PF03936"/>
    </source>
</evidence>
<dbReference type="Pfam" id="PF01397">
    <property type="entry name" value="Terpene_synth"/>
    <property type="match status" value="1"/>
</dbReference>
<dbReference type="GO" id="GO:0000287">
    <property type="term" value="F:magnesium ion binding"/>
    <property type="evidence" value="ECO:0007669"/>
    <property type="project" value="InterPro"/>
</dbReference>
<accession>A0A2I0ABI5</accession>
<dbReference type="EC" id="4.2.3.73" evidence="6"/>
<keyword evidence="1" id="KW-0479">Metal-binding</keyword>
<dbReference type="SFLD" id="SFLDS00005">
    <property type="entry name" value="Isoprenoid_Synthase_Type_I"/>
    <property type="match status" value="1"/>
</dbReference>
<dbReference type="InterPro" id="IPR005630">
    <property type="entry name" value="Terpene_synthase_metal-bd"/>
</dbReference>
<dbReference type="SUPFAM" id="SSF48239">
    <property type="entry name" value="Terpenoid cyclases/Protein prenyltransferases"/>
    <property type="match status" value="1"/>
</dbReference>
<dbReference type="InterPro" id="IPR036965">
    <property type="entry name" value="Terpene_synth_N_sf"/>
</dbReference>
<feature type="domain" description="Terpene synthase N-terminal" evidence="4">
    <location>
        <begin position="4"/>
        <end position="142"/>
    </location>
</feature>
<dbReference type="CDD" id="cd00684">
    <property type="entry name" value="Terpene_cyclase_plant_C1"/>
    <property type="match status" value="1"/>
</dbReference>
<organism evidence="6 7">
    <name type="scientific">Apostasia shenzhenica</name>
    <dbReference type="NCBI Taxonomy" id="1088818"/>
    <lineage>
        <taxon>Eukaryota</taxon>
        <taxon>Viridiplantae</taxon>
        <taxon>Streptophyta</taxon>
        <taxon>Embryophyta</taxon>
        <taxon>Tracheophyta</taxon>
        <taxon>Spermatophyta</taxon>
        <taxon>Magnoliopsida</taxon>
        <taxon>Liliopsida</taxon>
        <taxon>Asparagales</taxon>
        <taxon>Orchidaceae</taxon>
        <taxon>Apostasioideae</taxon>
        <taxon>Apostasia</taxon>
    </lineage>
</organism>
<evidence type="ECO:0000313" key="6">
    <source>
        <dbReference type="EMBL" id="PKA52913.1"/>
    </source>
</evidence>
<feature type="domain" description="Terpene synthase metal-binding" evidence="5">
    <location>
        <begin position="203"/>
        <end position="441"/>
    </location>
</feature>
<proteinExistence type="predicted"/>
<gene>
    <name evidence="6" type="ORF">AXF42_Ash001894</name>
</gene>
<sequence length="507" mass="59528">MKERSDMLESLELIDAIQRLGVAYHFKEEINDALHAIHVSTRVDELHDLHTVALRFRLLRQQRYDVSSDVFAKFLDENGEFMESLSNDIKSMLSLYEAAHFGMPEEEILEKAISFTEFHLLNINNLPSNLEPHLAMMVSSAMDFPLAKRIDRPKTRSYLSIYENDHEGYYYCNQFLLHFAKVDFALLQAMHQDEARNISMWWKDAGTAKVFPFSRDRIIECYFWVLSVYYEPCYSRARLMMTKIISQMSILDDIYDVYGTLEELQIFTDAIQRWDLKSIAQLPDYMQYSFRIIQKIFRDFEAELAPENNSFRLEYLKNELKRVVQSYLQEAKWASQCHVPKLEDHLRVSLVTAGYSFLTCASYIGMHERITRDVFDWITSLPNIIKASCIIGRIMNDVVTYKLEQKRNHVASTVQCYIMEHGCSNEEACKKLMEMAGDAWKIINREFVMHDKSLPLFTMMPAVNLARFNYLVYKEEDIYTHADEIMKENISNVLVKVVTLNIPKIYV</sequence>
<keyword evidence="7" id="KW-1185">Reference proteome</keyword>
<protein>
    <submittedName>
        <fullName evidence="6">(-)-germacrene D synthase</fullName>
        <ecNumber evidence="6">4.2.3.73</ecNumber>
    </submittedName>
</protein>
<dbReference type="InterPro" id="IPR001906">
    <property type="entry name" value="Terpene_synth_N"/>
</dbReference>
<dbReference type="STRING" id="1088818.A0A2I0ABI5"/>
<dbReference type="GO" id="GO:0010333">
    <property type="term" value="F:terpene synthase activity"/>
    <property type="evidence" value="ECO:0007669"/>
    <property type="project" value="InterPro"/>
</dbReference>
<dbReference type="Gene3D" id="1.10.600.10">
    <property type="entry name" value="Farnesyl Diphosphate Synthase"/>
    <property type="match status" value="1"/>
</dbReference>
<dbReference type="InterPro" id="IPR008930">
    <property type="entry name" value="Terpenoid_cyclase/PrenylTrfase"/>
</dbReference>
<dbReference type="FunFam" id="1.10.600.10:FF:000007">
    <property type="entry name" value="Isoprene synthase, chloroplastic"/>
    <property type="match status" value="1"/>
</dbReference>
<evidence type="ECO:0000256" key="3">
    <source>
        <dbReference type="ARBA" id="ARBA00023239"/>
    </source>
</evidence>
<dbReference type="PANTHER" id="PTHR31225:SF93">
    <property type="entry name" value="ALPHA-HUMULENE_(-)-(E)-BETA-CARYOPHYLLENE SYNTHASE"/>
    <property type="match status" value="1"/>
</dbReference>
<dbReference type="EMBL" id="KZ452001">
    <property type="protein sequence ID" value="PKA52913.1"/>
    <property type="molecule type" value="Genomic_DNA"/>
</dbReference>
<dbReference type="Pfam" id="PF03936">
    <property type="entry name" value="Terpene_synth_C"/>
    <property type="match status" value="1"/>
</dbReference>
<dbReference type="InterPro" id="IPR034741">
    <property type="entry name" value="Terpene_cyclase-like_1_C"/>
</dbReference>
<dbReference type="PANTHER" id="PTHR31225">
    <property type="entry name" value="OS04G0344100 PROTEIN-RELATED"/>
    <property type="match status" value="1"/>
</dbReference>
<dbReference type="FunFam" id="1.50.10.130:FF:000001">
    <property type="entry name" value="Isoprene synthase, chloroplastic"/>
    <property type="match status" value="1"/>
</dbReference>
<evidence type="ECO:0000313" key="7">
    <source>
        <dbReference type="Proteomes" id="UP000236161"/>
    </source>
</evidence>
<reference evidence="6 7" key="1">
    <citation type="journal article" date="2017" name="Nature">
        <title>The Apostasia genome and the evolution of orchids.</title>
        <authorList>
            <person name="Zhang G.Q."/>
            <person name="Liu K.W."/>
            <person name="Li Z."/>
            <person name="Lohaus R."/>
            <person name="Hsiao Y.Y."/>
            <person name="Niu S.C."/>
            <person name="Wang J.Y."/>
            <person name="Lin Y.C."/>
            <person name="Xu Q."/>
            <person name="Chen L.J."/>
            <person name="Yoshida K."/>
            <person name="Fujiwara S."/>
            <person name="Wang Z.W."/>
            <person name="Zhang Y.Q."/>
            <person name="Mitsuda N."/>
            <person name="Wang M."/>
            <person name="Liu G.H."/>
            <person name="Pecoraro L."/>
            <person name="Huang H.X."/>
            <person name="Xiao X.J."/>
            <person name="Lin M."/>
            <person name="Wu X.Y."/>
            <person name="Wu W.L."/>
            <person name="Chen Y.Y."/>
            <person name="Chang S.B."/>
            <person name="Sakamoto S."/>
            <person name="Ohme-Takagi M."/>
            <person name="Yagi M."/>
            <person name="Zeng S.J."/>
            <person name="Shen C.Y."/>
            <person name="Yeh C.M."/>
            <person name="Luo Y.B."/>
            <person name="Tsai W.C."/>
            <person name="Van de Peer Y."/>
            <person name="Liu Z.J."/>
        </authorList>
    </citation>
    <scope>NUCLEOTIDE SEQUENCE [LARGE SCALE GENOMIC DNA]</scope>
    <source>
        <strain evidence="7">cv. Shenzhen</strain>
        <tissue evidence="6">Stem</tissue>
    </source>
</reference>
<evidence type="ECO:0000259" key="4">
    <source>
        <dbReference type="Pfam" id="PF01397"/>
    </source>
</evidence>
<dbReference type="GO" id="GO:0102905">
    <property type="term" value="F:valencene synthase activity"/>
    <property type="evidence" value="ECO:0007669"/>
    <property type="project" value="UniProtKB-EC"/>
</dbReference>
<dbReference type="InterPro" id="IPR044814">
    <property type="entry name" value="Terpene_cyclase_plant_C1"/>
</dbReference>
<evidence type="ECO:0000256" key="1">
    <source>
        <dbReference type="ARBA" id="ARBA00022723"/>
    </source>
</evidence>
<dbReference type="SFLD" id="SFLDG01019">
    <property type="entry name" value="Terpene_Cyclase_Like_1_C_Termi"/>
    <property type="match status" value="1"/>
</dbReference>
<dbReference type="AlphaFoldDB" id="A0A2I0ABI5"/>
<evidence type="ECO:0000256" key="2">
    <source>
        <dbReference type="ARBA" id="ARBA00022842"/>
    </source>
</evidence>
<dbReference type="Gene3D" id="1.50.10.130">
    <property type="entry name" value="Terpene synthase, N-terminal domain"/>
    <property type="match status" value="1"/>
</dbReference>
<dbReference type="InterPro" id="IPR050148">
    <property type="entry name" value="Terpene_synthase-like"/>
</dbReference>
<dbReference type="OrthoDB" id="1877784at2759"/>
<keyword evidence="2" id="KW-0460">Magnesium</keyword>
<keyword evidence="3 6" id="KW-0456">Lyase</keyword>
<dbReference type="InterPro" id="IPR008949">
    <property type="entry name" value="Isoprenoid_synthase_dom_sf"/>
</dbReference>
<dbReference type="GO" id="GO:0016102">
    <property type="term" value="P:diterpenoid biosynthetic process"/>
    <property type="evidence" value="ECO:0007669"/>
    <property type="project" value="InterPro"/>
</dbReference>
<dbReference type="Proteomes" id="UP000236161">
    <property type="component" value="Unassembled WGS sequence"/>
</dbReference>